<dbReference type="OrthoDB" id="248468at2157"/>
<keyword evidence="3" id="KW-0645">Protease</keyword>
<reference evidence="3" key="2">
    <citation type="submission" date="2019-03" db="EMBL/GenBank/DDBJ databases">
        <authorList>
            <person name="Chen S.-C."/>
            <person name="Wu S.-Y."/>
            <person name="Lai M.-C."/>
        </authorList>
    </citation>
    <scope>NUCLEOTIDE SEQUENCE</scope>
    <source>
        <strain evidence="3">ML15</strain>
    </source>
</reference>
<feature type="transmembrane region" description="Helical" evidence="1">
    <location>
        <begin position="161"/>
        <end position="178"/>
    </location>
</feature>
<evidence type="ECO:0000256" key="1">
    <source>
        <dbReference type="SAM" id="Phobius"/>
    </source>
</evidence>
<dbReference type="GO" id="GO:0008237">
    <property type="term" value="F:metallopeptidase activity"/>
    <property type="evidence" value="ECO:0007669"/>
    <property type="project" value="UniProtKB-KW"/>
</dbReference>
<name>A0A8G0ZZ93_9EURY</name>
<feature type="domain" description="Zinc-ribbon" evidence="2">
    <location>
        <begin position="241"/>
        <end position="261"/>
    </location>
</feature>
<dbReference type="PANTHER" id="PTHR36844">
    <property type="entry name" value="PROTEASE PRSW"/>
    <property type="match status" value="1"/>
</dbReference>
<organism evidence="3 4">
    <name type="scientific">Methanofollis formosanus</name>
    <dbReference type="NCBI Taxonomy" id="299308"/>
    <lineage>
        <taxon>Archaea</taxon>
        <taxon>Methanobacteriati</taxon>
        <taxon>Methanobacteriota</taxon>
        <taxon>Stenosarchaea group</taxon>
        <taxon>Methanomicrobia</taxon>
        <taxon>Methanomicrobiales</taxon>
        <taxon>Methanomicrobiaceae</taxon>
        <taxon>Methanofollis</taxon>
    </lineage>
</organism>
<dbReference type="InterPro" id="IPR026870">
    <property type="entry name" value="Zinc_ribbon_dom"/>
</dbReference>
<feature type="transmembrane region" description="Helical" evidence="1">
    <location>
        <begin position="21"/>
        <end position="46"/>
    </location>
</feature>
<feature type="transmembrane region" description="Helical" evidence="1">
    <location>
        <begin position="83"/>
        <end position="104"/>
    </location>
</feature>
<dbReference type="InterPro" id="IPR026898">
    <property type="entry name" value="PrsW"/>
</dbReference>
<accession>A0A8G0ZZ93</accession>
<dbReference type="AlphaFoldDB" id="A0A8G0ZZ93"/>
<dbReference type="Pfam" id="PF13367">
    <property type="entry name" value="PrsW-protease"/>
    <property type="match status" value="1"/>
</dbReference>
<evidence type="ECO:0000313" key="4">
    <source>
        <dbReference type="Proteomes" id="UP000826709"/>
    </source>
</evidence>
<proteinExistence type="predicted"/>
<keyword evidence="3" id="KW-0378">Hydrolase</keyword>
<feature type="transmembrane region" description="Helical" evidence="1">
    <location>
        <begin position="116"/>
        <end position="140"/>
    </location>
</feature>
<protein>
    <submittedName>
        <fullName evidence="3">PrsW family intramembrane metalloprotease</fullName>
    </submittedName>
</protein>
<evidence type="ECO:0000313" key="3">
    <source>
        <dbReference type="EMBL" id="QYZ77948.1"/>
    </source>
</evidence>
<evidence type="ECO:0000259" key="2">
    <source>
        <dbReference type="Pfam" id="PF13240"/>
    </source>
</evidence>
<keyword evidence="4" id="KW-1185">Reference proteome</keyword>
<keyword evidence="1" id="KW-0812">Transmembrane</keyword>
<dbReference type="Proteomes" id="UP000826709">
    <property type="component" value="Chromosome"/>
</dbReference>
<dbReference type="PANTHER" id="PTHR36844:SF1">
    <property type="entry name" value="PROTEASE PRSW"/>
    <property type="match status" value="1"/>
</dbReference>
<gene>
    <name evidence="3" type="ORF">E2N92_00150</name>
</gene>
<reference evidence="3" key="1">
    <citation type="journal article" date="2005" name="Int. J. Syst. Evol. Microbiol.">
        <title>Methanofollis formosanus sp. nov., isolated from a fish pond.</title>
        <authorList>
            <person name="Wu S.Y."/>
            <person name="Chen S.C."/>
            <person name="Lai M.C."/>
        </authorList>
    </citation>
    <scope>NUCLEOTIDE SEQUENCE</scope>
    <source>
        <strain evidence="3">ML15</strain>
    </source>
</reference>
<keyword evidence="1" id="KW-1133">Transmembrane helix</keyword>
<keyword evidence="3" id="KW-0482">Metalloprotease</keyword>
<sequence length="264" mass="28141">MTSESVHATKRPELGPLVPEIIALLGGIISAIIVILPVNTFIGLFAGSLTPLVAPFVEEPLKVIGVAYLAAWYPSTITSKTRGFLLGGLAGLGFAFTENIVYLMQGIGPETVIARALLPVPMHIGASSLVGAGLVFLGLTASRGKIQNLSDVFQRIQTYDILYFLGLAVIFHFVYNLMASLNLLLAILALAGGLYAVYRLYQFVPEDFGNLVIDSTTNNDLLQKALSSEPAGYQVRASGSFCPHCGAKVGDGDTFCTQCGERIR</sequence>
<dbReference type="Pfam" id="PF13240">
    <property type="entry name" value="Zn_Ribbon_1"/>
    <property type="match status" value="1"/>
</dbReference>
<keyword evidence="1" id="KW-0472">Membrane</keyword>
<dbReference type="KEGG" id="mfk:E2N92_00150"/>
<dbReference type="EMBL" id="CP037968">
    <property type="protein sequence ID" value="QYZ77948.1"/>
    <property type="molecule type" value="Genomic_DNA"/>
</dbReference>
<dbReference type="RefSeq" id="WP_220682899.1">
    <property type="nucleotide sequence ID" value="NZ_CP037968.1"/>
</dbReference>
<feature type="transmembrane region" description="Helical" evidence="1">
    <location>
        <begin position="184"/>
        <end position="201"/>
    </location>
</feature>